<dbReference type="AlphaFoldDB" id="A0A6L7GKZ4"/>
<protein>
    <submittedName>
        <fullName evidence="1">Uncharacterized protein</fullName>
    </submittedName>
</protein>
<keyword evidence="2" id="KW-1185">Reference proteome</keyword>
<gene>
    <name evidence="1" type="ORF">GIY30_02400</name>
</gene>
<comment type="caution">
    <text evidence="1">The sequence shown here is derived from an EMBL/GenBank/DDBJ whole genome shotgun (WGS) entry which is preliminary data.</text>
</comment>
<dbReference type="RefSeq" id="WP_160900390.1">
    <property type="nucleotide sequence ID" value="NZ_CP102850.1"/>
</dbReference>
<proteinExistence type="predicted"/>
<dbReference type="Proteomes" id="UP000475545">
    <property type="component" value="Unassembled WGS sequence"/>
</dbReference>
<dbReference type="EMBL" id="WMBR01000001">
    <property type="protein sequence ID" value="MXP20222.1"/>
    <property type="molecule type" value="Genomic_DNA"/>
</dbReference>
<evidence type="ECO:0000313" key="1">
    <source>
        <dbReference type="EMBL" id="MXP20222.1"/>
    </source>
</evidence>
<organism evidence="1 2">
    <name type="scientific">Gordonia mangrovi</name>
    <dbReference type="NCBI Taxonomy" id="2665643"/>
    <lineage>
        <taxon>Bacteria</taxon>
        <taxon>Bacillati</taxon>
        <taxon>Actinomycetota</taxon>
        <taxon>Actinomycetes</taxon>
        <taxon>Mycobacteriales</taxon>
        <taxon>Gordoniaceae</taxon>
        <taxon>Gordonia</taxon>
    </lineage>
</organism>
<name>A0A6L7GKZ4_9ACTN</name>
<reference evidence="1 2" key="1">
    <citation type="submission" date="2019-11" db="EMBL/GenBank/DDBJ databases">
        <title>Gordonia sp. nov., a novel actinobacterium isolated from mangrove soil in Hainan.</title>
        <authorList>
            <person name="Huang X."/>
            <person name="Xie Y."/>
            <person name="Chu X."/>
            <person name="Xiao K."/>
        </authorList>
    </citation>
    <scope>NUCLEOTIDE SEQUENCE [LARGE SCALE GENOMIC DNA]</scope>
    <source>
        <strain evidence="1 2">HNM0687</strain>
    </source>
</reference>
<accession>A0A6L7GKZ4</accession>
<evidence type="ECO:0000313" key="2">
    <source>
        <dbReference type="Proteomes" id="UP000475545"/>
    </source>
</evidence>
<sequence length="200" mass="21883">MLLTNTIDDTLSGPSRTELVLAVSSGVREIARELVGHLANAVFMSPWLNDQLRLVLLDESGKLLFDSHSLPFTDLVQIDDVLDGNRAFNAWASAPPRISAAMTIVLDTPSQPMSPHEFAHWPTLLWVMSDMEGIEPDAAAAAWHADGAVIDRSGSSTQILGAIDWFISDIVEAGVGSEMRDWDVRQWIAECTRSLRDDAA</sequence>